<dbReference type="EMBL" id="CM017328">
    <property type="protein sequence ID" value="KAE8124706.1"/>
    <property type="molecule type" value="Genomic_DNA"/>
</dbReference>
<reference evidence="2 3" key="1">
    <citation type="submission" date="2019-06" db="EMBL/GenBank/DDBJ databases">
        <title>A chromosomal-level reference genome of Carpinus fangiana (Coryloideae, Betulaceae).</title>
        <authorList>
            <person name="Yang X."/>
            <person name="Wang Z."/>
            <person name="Zhang L."/>
            <person name="Hao G."/>
            <person name="Liu J."/>
            <person name="Yang Y."/>
        </authorList>
    </citation>
    <scope>NUCLEOTIDE SEQUENCE [LARGE SCALE GENOMIC DNA]</scope>
    <source>
        <strain evidence="2">Cfa_2016G</strain>
        <tissue evidence="2">Leaf</tissue>
    </source>
</reference>
<dbReference type="InterPro" id="IPR037848">
    <property type="entry name" value="GEM-like"/>
</dbReference>
<proteinExistence type="predicted"/>
<dbReference type="OrthoDB" id="1876989at2759"/>
<gene>
    <name evidence="2" type="ORF">FH972_019568</name>
</gene>
<evidence type="ECO:0000256" key="1">
    <source>
        <dbReference type="SAM" id="MobiDB-lite"/>
    </source>
</evidence>
<accession>A0A5N6RQI1</accession>
<dbReference type="Gene3D" id="2.30.29.30">
    <property type="entry name" value="Pleckstrin-homology domain (PH domain)/Phosphotyrosine-binding domain (PTB)"/>
    <property type="match status" value="1"/>
</dbReference>
<organism evidence="2 3">
    <name type="scientific">Carpinus fangiana</name>
    <dbReference type="NCBI Taxonomy" id="176857"/>
    <lineage>
        <taxon>Eukaryota</taxon>
        <taxon>Viridiplantae</taxon>
        <taxon>Streptophyta</taxon>
        <taxon>Embryophyta</taxon>
        <taxon>Tracheophyta</taxon>
        <taxon>Spermatophyta</taxon>
        <taxon>Magnoliopsida</taxon>
        <taxon>eudicotyledons</taxon>
        <taxon>Gunneridae</taxon>
        <taxon>Pentapetalae</taxon>
        <taxon>rosids</taxon>
        <taxon>fabids</taxon>
        <taxon>Fagales</taxon>
        <taxon>Betulaceae</taxon>
        <taxon>Carpinus</taxon>
    </lineage>
</organism>
<dbReference type="Proteomes" id="UP000327013">
    <property type="component" value="Chromosome 8"/>
</dbReference>
<dbReference type="InterPro" id="IPR011993">
    <property type="entry name" value="PH-like_dom_sf"/>
</dbReference>
<keyword evidence="3" id="KW-1185">Reference proteome</keyword>
<name>A0A5N6RQI1_9ROSI</name>
<dbReference type="PANTHER" id="PTHR31969">
    <property type="entry name" value="GEM-LIKE PROTEIN 2"/>
    <property type="match status" value="1"/>
</dbReference>
<sequence>MHNPYINISPVPTSSDSSSGKRPMEKVIDALSRCGKKAEVVTRKAEAMADNVWHHLRTSPSVTDAAMARLAQGTKIIVQLDQLGAVNPSTNRSNPSEKYIQIVTRDGHQLWFMGFVSYDKALKNLTEALRRF</sequence>
<evidence type="ECO:0000313" key="3">
    <source>
        <dbReference type="Proteomes" id="UP000327013"/>
    </source>
</evidence>
<protein>
    <submittedName>
        <fullName evidence="2">Uncharacterized protein</fullName>
    </submittedName>
</protein>
<dbReference type="AlphaFoldDB" id="A0A5N6RQI1"/>
<feature type="region of interest" description="Disordered" evidence="1">
    <location>
        <begin position="1"/>
        <end position="24"/>
    </location>
</feature>
<evidence type="ECO:0000313" key="2">
    <source>
        <dbReference type="EMBL" id="KAE8124706.1"/>
    </source>
</evidence>